<protein>
    <recommendedName>
        <fullName evidence="2">RRM domain-containing protein</fullName>
    </recommendedName>
</protein>
<dbReference type="EMBL" id="ML996120">
    <property type="protein sequence ID" value="KAF2736952.1"/>
    <property type="molecule type" value="Genomic_DNA"/>
</dbReference>
<evidence type="ECO:0000313" key="3">
    <source>
        <dbReference type="EMBL" id="KAF2736952.1"/>
    </source>
</evidence>
<accession>A0A9P4R0F9</accession>
<dbReference type="AlphaFoldDB" id="A0A9P4R0F9"/>
<feature type="non-terminal residue" evidence="3">
    <location>
        <position position="197"/>
    </location>
</feature>
<name>A0A9P4R0F9_9PLEO</name>
<dbReference type="GO" id="GO:0003723">
    <property type="term" value="F:RNA binding"/>
    <property type="evidence" value="ECO:0007669"/>
    <property type="project" value="UniProtKB-UniRule"/>
</dbReference>
<organism evidence="3 4">
    <name type="scientific">Polyplosphaeria fusca</name>
    <dbReference type="NCBI Taxonomy" id="682080"/>
    <lineage>
        <taxon>Eukaryota</taxon>
        <taxon>Fungi</taxon>
        <taxon>Dikarya</taxon>
        <taxon>Ascomycota</taxon>
        <taxon>Pezizomycotina</taxon>
        <taxon>Dothideomycetes</taxon>
        <taxon>Pleosporomycetidae</taxon>
        <taxon>Pleosporales</taxon>
        <taxon>Tetraplosphaeriaceae</taxon>
        <taxon>Polyplosphaeria</taxon>
    </lineage>
</organism>
<feature type="non-terminal residue" evidence="3">
    <location>
        <position position="1"/>
    </location>
</feature>
<dbReference type="InterPro" id="IPR000504">
    <property type="entry name" value="RRM_dom"/>
</dbReference>
<gene>
    <name evidence="3" type="ORF">EJ04DRAFT_389527</name>
</gene>
<evidence type="ECO:0000256" key="1">
    <source>
        <dbReference type="PROSITE-ProRule" id="PRU00176"/>
    </source>
</evidence>
<evidence type="ECO:0000259" key="2">
    <source>
        <dbReference type="PROSITE" id="PS50102"/>
    </source>
</evidence>
<evidence type="ECO:0000313" key="4">
    <source>
        <dbReference type="Proteomes" id="UP000799444"/>
    </source>
</evidence>
<dbReference type="InterPro" id="IPR035979">
    <property type="entry name" value="RBD_domain_sf"/>
</dbReference>
<dbReference type="PROSITE" id="PS50102">
    <property type="entry name" value="RRM"/>
    <property type="match status" value="1"/>
</dbReference>
<feature type="domain" description="RRM" evidence="2">
    <location>
        <begin position="17"/>
        <end position="101"/>
    </location>
</feature>
<reference evidence="3" key="1">
    <citation type="journal article" date="2020" name="Stud. Mycol.">
        <title>101 Dothideomycetes genomes: a test case for predicting lifestyles and emergence of pathogens.</title>
        <authorList>
            <person name="Haridas S."/>
            <person name="Albert R."/>
            <person name="Binder M."/>
            <person name="Bloem J."/>
            <person name="Labutti K."/>
            <person name="Salamov A."/>
            <person name="Andreopoulos B."/>
            <person name="Baker S."/>
            <person name="Barry K."/>
            <person name="Bills G."/>
            <person name="Bluhm B."/>
            <person name="Cannon C."/>
            <person name="Castanera R."/>
            <person name="Culley D."/>
            <person name="Daum C."/>
            <person name="Ezra D."/>
            <person name="Gonzalez J."/>
            <person name="Henrissat B."/>
            <person name="Kuo A."/>
            <person name="Liang C."/>
            <person name="Lipzen A."/>
            <person name="Lutzoni F."/>
            <person name="Magnuson J."/>
            <person name="Mondo S."/>
            <person name="Nolan M."/>
            <person name="Ohm R."/>
            <person name="Pangilinan J."/>
            <person name="Park H.-J."/>
            <person name="Ramirez L."/>
            <person name="Alfaro M."/>
            <person name="Sun H."/>
            <person name="Tritt A."/>
            <person name="Yoshinaga Y."/>
            <person name="Zwiers L.-H."/>
            <person name="Turgeon B."/>
            <person name="Goodwin S."/>
            <person name="Spatafora J."/>
            <person name="Crous P."/>
            <person name="Grigoriev I."/>
        </authorList>
    </citation>
    <scope>NUCLEOTIDE SEQUENCE</scope>
    <source>
        <strain evidence="3">CBS 125425</strain>
    </source>
</reference>
<proteinExistence type="predicted"/>
<dbReference type="OrthoDB" id="417481at2759"/>
<dbReference type="InterPro" id="IPR007201">
    <property type="entry name" value="Mei2-like_Rrm_C"/>
</dbReference>
<dbReference type="Pfam" id="PF04059">
    <property type="entry name" value="RRM_2"/>
    <property type="match status" value="1"/>
</dbReference>
<dbReference type="Proteomes" id="UP000799444">
    <property type="component" value="Unassembled WGS sequence"/>
</dbReference>
<comment type="caution">
    <text evidence="3">The sequence shown here is derived from an EMBL/GenBank/DDBJ whole genome shotgun (WGS) entry which is preliminary data.</text>
</comment>
<keyword evidence="1" id="KW-0694">RNA-binding</keyword>
<keyword evidence="4" id="KW-1185">Reference proteome</keyword>
<dbReference type="SUPFAM" id="SSF54928">
    <property type="entry name" value="RNA-binding domain, RBD"/>
    <property type="match status" value="1"/>
</dbReference>
<dbReference type="Gene3D" id="3.30.70.330">
    <property type="match status" value="1"/>
</dbReference>
<sequence>HNRVRRDRILDGSDVRTTIMIRNCPNRMDWLQLKEVLEEHCFGTYDFMYLRIDFSTASNVGYAFVNFTEMSGIIALLNDIEGRPWIGYRSAKSAEISYATVQGKEALVQKFRNSSVMHEAAFCRPRIFWGYNEAVHAQGLEGMKLVGTEIDFPGPDNPAKLQRSMESARTVGLYPPHQNFSGVDHRNRFSMFDRGAR</sequence>
<dbReference type="InterPro" id="IPR012677">
    <property type="entry name" value="Nucleotide-bd_a/b_plait_sf"/>
</dbReference>